<feature type="transmembrane region" description="Helical" evidence="7">
    <location>
        <begin position="205"/>
        <end position="229"/>
    </location>
</feature>
<evidence type="ECO:0000313" key="8">
    <source>
        <dbReference type="EMBL" id="CUO37092.1"/>
    </source>
</evidence>
<feature type="transmembrane region" description="Helical" evidence="7">
    <location>
        <begin position="361"/>
        <end position="378"/>
    </location>
</feature>
<keyword evidence="5 7" id="KW-1133">Transmembrane helix</keyword>
<protein>
    <submittedName>
        <fullName evidence="8">Polysaccharide transporter/flippase</fullName>
    </submittedName>
</protein>
<keyword evidence="4 7" id="KW-0812">Transmembrane</keyword>
<reference evidence="8 9" key="1">
    <citation type="submission" date="2015-09" db="EMBL/GenBank/DDBJ databases">
        <authorList>
            <consortium name="Pathogen Informatics"/>
        </authorList>
    </citation>
    <scope>NUCLEOTIDE SEQUENCE [LARGE SCALE GENOMIC DNA]</scope>
    <source>
        <strain evidence="8 9">2789STDY5608791</strain>
    </source>
</reference>
<proteinExistence type="inferred from homology"/>
<feature type="transmembrane region" description="Helical" evidence="7">
    <location>
        <begin position="320"/>
        <end position="340"/>
    </location>
</feature>
<evidence type="ECO:0000256" key="4">
    <source>
        <dbReference type="ARBA" id="ARBA00022692"/>
    </source>
</evidence>
<feature type="transmembrane region" description="Helical" evidence="7">
    <location>
        <begin position="172"/>
        <end position="193"/>
    </location>
</feature>
<keyword evidence="3" id="KW-1003">Cell membrane</keyword>
<comment type="similarity">
    <text evidence="2">Belongs to the polysaccharide synthase family.</text>
</comment>
<evidence type="ECO:0000256" key="5">
    <source>
        <dbReference type="ARBA" id="ARBA00022989"/>
    </source>
</evidence>
<feature type="transmembrane region" description="Helical" evidence="7">
    <location>
        <begin position="81"/>
        <end position="109"/>
    </location>
</feature>
<feature type="transmembrane region" description="Helical" evidence="7">
    <location>
        <begin position="145"/>
        <end position="166"/>
    </location>
</feature>
<dbReference type="PANTHER" id="PTHR30250:SF10">
    <property type="entry name" value="LIPOPOLYSACCHARIDE BIOSYNTHESIS PROTEIN WZXC"/>
    <property type="match status" value="1"/>
</dbReference>
<dbReference type="GO" id="GO:0005886">
    <property type="term" value="C:plasma membrane"/>
    <property type="evidence" value="ECO:0007669"/>
    <property type="project" value="UniProtKB-SubCell"/>
</dbReference>
<evidence type="ECO:0000313" key="9">
    <source>
        <dbReference type="Proteomes" id="UP000095419"/>
    </source>
</evidence>
<dbReference type="RefSeq" id="WP_057087740.1">
    <property type="nucleotide sequence ID" value="NZ_CYZF01000004.1"/>
</dbReference>
<feature type="transmembrane region" description="Helical" evidence="7">
    <location>
        <begin position="440"/>
        <end position="462"/>
    </location>
</feature>
<dbReference type="CDD" id="cd13127">
    <property type="entry name" value="MATE_tuaB_like"/>
    <property type="match status" value="1"/>
</dbReference>
<comment type="subcellular location">
    <subcellularLocation>
        <location evidence="1">Cell membrane</location>
        <topology evidence="1">Multi-pass membrane protein</topology>
    </subcellularLocation>
</comment>
<feature type="transmembrane region" description="Helical" evidence="7">
    <location>
        <begin position="384"/>
        <end position="401"/>
    </location>
</feature>
<dbReference type="Pfam" id="PF13440">
    <property type="entry name" value="Polysacc_synt_3"/>
    <property type="match status" value="1"/>
</dbReference>
<feature type="transmembrane region" description="Helical" evidence="7">
    <location>
        <begin position="115"/>
        <end position="133"/>
    </location>
</feature>
<feature type="transmembrane region" description="Helical" evidence="7">
    <location>
        <begin position="413"/>
        <end position="434"/>
    </location>
</feature>
<evidence type="ECO:0000256" key="3">
    <source>
        <dbReference type="ARBA" id="ARBA00022475"/>
    </source>
</evidence>
<dbReference type="InterPro" id="IPR050833">
    <property type="entry name" value="Poly_Biosynth_Transport"/>
</dbReference>
<evidence type="ECO:0000256" key="7">
    <source>
        <dbReference type="SAM" id="Phobius"/>
    </source>
</evidence>
<evidence type="ECO:0000256" key="2">
    <source>
        <dbReference type="ARBA" id="ARBA00007430"/>
    </source>
</evidence>
<dbReference type="AlphaFoldDB" id="A0A174EGN1"/>
<name>A0A174EGN1_BACUN</name>
<evidence type="ECO:0000256" key="6">
    <source>
        <dbReference type="ARBA" id="ARBA00023136"/>
    </source>
</evidence>
<dbReference type="PANTHER" id="PTHR30250">
    <property type="entry name" value="PST FAMILY PREDICTED COLANIC ACID TRANSPORTER"/>
    <property type="match status" value="1"/>
</dbReference>
<dbReference type="EMBL" id="CYZF01000004">
    <property type="protein sequence ID" value="CUO37092.1"/>
    <property type="molecule type" value="Genomic_DNA"/>
</dbReference>
<organism evidence="8 9">
    <name type="scientific">Bacteroides uniformis</name>
    <dbReference type="NCBI Taxonomy" id="820"/>
    <lineage>
        <taxon>Bacteria</taxon>
        <taxon>Pseudomonadati</taxon>
        <taxon>Bacteroidota</taxon>
        <taxon>Bacteroidia</taxon>
        <taxon>Bacteroidales</taxon>
        <taxon>Bacteroidaceae</taxon>
        <taxon>Bacteroides</taxon>
    </lineage>
</organism>
<accession>A0A174EGN1</accession>
<keyword evidence="6 7" id="KW-0472">Membrane</keyword>
<feature type="transmembrane region" description="Helical" evidence="7">
    <location>
        <begin position="289"/>
        <end position="308"/>
    </location>
</feature>
<dbReference type="Proteomes" id="UP000095419">
    <property type="component" value="Unassembled WGS sequence"/>
</dbReference>
<feature type="transmembrane region" description="Helical" evidence="7">
    <location>
        <begin position="45"/>
        <end position="69"/>
    </location>
</feature>
<sequence>MAESMKTQAVKGVAWSAIERFSMQGVQFVLTIVISRLVAPSEYGLIAMLGIFMSLAQWFIDSGFSNALIQKKDRTEIDFSTVFYFNIVVAVMVYLLLFGIAPCIAAFYNEPLLKIITRWVGLNIVISAFSIVQRAKLTIQMDFKIQAQVSFFSVVLSGVCGLIMAYKGFGVWALVMQGLLGSILNTLFIWVFSRWMPGWCFSWRSFRLLFSFGSKLMLSGLLHTIYLNLYTLVIGRSYSAADVGFYNRSLSIAQFPSQTISGIITRVIYPLQCEMQHDAERLSQSFLQYLRMSCYIIFPLSVGIGVLSRPLVLVLLTEKWIPIAPLIFTLCVAYMWYPVMVVNNQMLNVRGRSDYFLREEVIKKIAAIAILIVTMPFGVKVLCWGLVFYNLLDMVIGVYYTKKVITTGFGQQIRALLPAFLLTAAMGGVVSLFLLMVTNVYVQLVGGVLVGLATYALLSYLFRVKEIGYLLSYIQKK</sequence>
<evidence type="ECO:0000256" key="1">
    <source>
        <dbReference type="ARBA" id="ARBA00004651"/>
    </source>
</evidence>
<gene>
    <name evidence="8" type="primary">wzxC_1</name>
    <name evidence="8" type="ORF">ERS417307_01525</name>
</gene>